<organism evidence="1 2">
    <name type="scientific">Gulo gulo</name>
    <name type="common">Wolverine</name>
    <name type="synonym">Gluton</name>
    <dbReference type="NCBI Taxonomy" id="48420"/>
    <lineage>
        <taxon>Eukaryota</taxon>
        <taxon>Metazoa</taxon>
        <taxon>Chordata</taxon>
        <taxon>Craniata</taxon>
        <taxon>Vertebrata</taxon>
        <taxon>Euteleostomi</taxon>
        <taxon>Mammalia</taxon>
        <taxon>Eutheria</taxon>
        <taxon>Laurasiatheria</taxon>
        <taxon>Carnivora</taxon>
        <taxon>Caniformia</taxon>
        <taxon>Musteloidea</taxon>
        <taxon>Mustelidae</taxon>
        <taxon>Guloninae</taxon>
        <taxon>Gulo</taxon>
    </lineage>
</organism>
<feature type="non-terminal residue" evidence="1">
    <location>
        <position position="98"/>
    </location>
</feature>
<accession>A0A9X9LCU6</accession>
<sequence length="98" mass="11047">KFTSISFSKSPKIILAENKPGSKTDLTSPSCSRMSLFRMKTFPMSCCFSSFTDPFSSLPLQPSTSRKALWSSSFWLWMGSKSNMGYVLYHRFSSVAFS</sequence>
<dbReference type="Proteomes" id="UP000269945">
    <property type="component" value="Unassembled WGS sequence"/>
</dbReference>
<protein>
    <submittedName>
        <fullName evidence="1">Uncharacterized protein</fullName>
    </submittedName>
</protein>
<proteinExistence type="predicted"/>
<dbReference type="EMBL" id="CYRY02000327">
    <property type="protein sequence ID" value="VCW49715.1"/>
    <property type="molecule type" value="Genomic_DNA"/>
</dbReference>
<comment type="caution">
    <text evidence="1">The sequence shown here is derived from an EMBL/GenBank/DDBJ whole genome shotgun (WGS) entry which is preliminary data.</text>
</comment>
<keyword evidence="2" id="KW-1185">Reference proteome</keyword>
<evidence type="ECO:0000313" key="2">
    <source>
        <dbReference type="Proteomes" id="UP000269945"/>
    </source>
</evidence>
<evidence type="ECO:0000313" key="1">
    <source>
        <dbReference type="EMBL" id="VCW49715.1"/>
    </source>
</evidence>
<name>A0A9X9LCU6_GULGU</name>
<reference evidence="1 2" key="1">
    <citation type="submission" date="2018-10" db="EMBL/GenBank/DDBJ databases">
        <authorList>
            <person name="Ekblom R."/>
            <person name="Jareborg N."/>
        </authorList>
    </citation>
    <scope>NUCLEOTIDE SEQUENCE [LARGE SCALE GENOMIC DNA]</scope>
    <source>
        <tissue evidence="1">Muscle</tissue>
    </source>
</reference>
<dbReference type="AlphaFoldDB" id="A0A9X9LCU6"/>
<gene>
    <name evidence="1" type="ORF">BN2614_LOCUS1</name>
</gene>